<feature type="domain" description="C2H2-type" evidence="14">
    <location>
        <begin position="447"/>
        <end position="475"/>
    </location>
</feature>
<dbReference type="GO" id="GO:0005634">
    <property type="term" value="C:nucleus"/>
    <property type="evidence" value="ECO:0007669"/>
    <property type="project" value="UniProtKB-SubCell"/>
</dbReference>
<dbReference type="FunFam" id="3.30.160.60:FF:000065">
    <property type="entry name" value="B-cell CLL/lymphoma 6, member B"/>
    <property type="match status" value="1"/>
</dbReference>
<feature type="domain" description="BTB" evidence="13">
    <location>
        <begin position="37"/>
        <end position="103"/>
    </location>
</feature>
<dbReference type="Pfam" id="PF00096">
    <property type="entry name" value="zf-C2H2"/>
    <property type="match status" value="5"/>
</dbReference>
<accession>A0AAY4EC83</accession>
<dbReference type="FunFam" id="3.30.160.60:FF:001117">
    <property type="entry name" value="Zinc finger and BTB domain containing 48"/>
    <property type="match status" value="1"/>
</dbReference>
<comment type="subcellular location">
    <subcellularLocation>
        <location evidence="1">Nucleus</location>
    </subcellularLocation>
</comment>
<evidence type="ECO:0008006" key="17">
    <source>
        <dbReference type="Google" id="ProtNLM"/>
    </source>
</evidence>
<evidence type="ECO:0000256" key="6">
    <source>
        <dbReference type="ARBA" id="ARBA00022833"/>
    </source>
</evidence>
<feature type="domain" description="C2H2-type" evidence="14">
    <location>
        <begin position="561"/>
        <end position="588"/>
    </location>
</feature>
<evidence type="ECO:0000256" key="4">
    <source>
        <dbReference type="ARBA" id="ARBA00022737"/>
    </source>
</evidence>
<dbReference type="SUPFAM" id="SSF54695">
    <property type="entry name" value="POZ domain"/>
    <property type="match status" value="1"/>
</dbReference>
<keyword evidence="16" id="KW-1185">Reference proteome</keyword>
<dbReference type="Proteomes" id="UP000694580">
    <property type="component" value="Chromosome 10"/>
</dbReference>
<feature type="region of interest" description="Disordered" evidence="12">
    <location>
        <begin position="260"/>
        <end position="301"/>
    </location>
</feature>
<evidence type="ECO:0000313" key="16">
    <source>
        <dbReference type="Proteomes" id="UP000694580"/>
    </source>
</evidence>
<dbReference type="PANTHER" id="PTHR16515">
    <property type="entry name" value="PR DOMAIN ZINC FINGER PROTEIN"/>
    <property type="match status" value="1"/>
</dbReference>
<dbReference type="FunFam" id="3.30.160.60:FF:000145">
    <property type="entry name" value="Zinc finger protein 574"/>
    <property type="match status" value="1"/>
</dbReference>
<reference evidence="15 16" key="1">
    <citation type="submission" date="2020-06" db="EMBL/GenBank/DDBJ databases">
        <authorList>
            <consortium name="Wellcome Sanger Institute Data Sharing"/>
        </authorList>
    </citation>
    <scope>NUCLEOTIDE SEQUENCE [LARGE SCALE GENOMIC DNA]</scope>
</reference>
<feature type="domain" description="C2H2-type" evidence="14">
    <location>
        <begin position="361"/>
        <end position="388"/>
    </location>
</feature>
<dbReference type="GO" id="GO:0006355">
    <property type="term" value="P:regulation of DNA-templated transcription"/>
    <property type="evidence" value="ECO:0007669"/>
    <property type="project" value="UniProtKB-ARBA"/>
</dbReference>
<feature type="region of interest" description="Disordered" evidence="12">
    <location>
        <begin position="676"/>
        <end position="698"/>
    </location>
</feature>
<keyword evidence="9" id="KW-0804">Transcription</keyword>
<keyword evidence="6" id="KW-0862">Zinc</keyword>
<evidence type="ECO:0000256" key="10">
    <source>
        <dbReference type="ARBA" id="ARBA00023242"/>
    </source>
</evidence>
<comment type="similarity">
    <text evidence="2">Belongs to the krueppel C2H2-type zinc-finger protein family.</text>
</comment>
<evidence type="ECO:0000259" key="14">
    <source>
        <dbReference type="PROSITE" id="PS50157"/>
    </source>
</evidence>
<sequence>MINFSGEFFRVIMLEQAIHAHKVMTLLNQQRAVGQFCDAKLNTGTGHVYLAHRNVLACFSQLFQELNLDNPQHIEINLPLECPLDGLERLLDYFYTASAPSEASQMMSRSERKPITSVLPLEGQDETPTKGRSRSQPTVRNKNEPGTHPYSPESSGTTTHIITTTTTRSGRKVKGPSWLVGEASFNVTSPGSSTRREVAAVSKEEVHKENDNSLQPMSEVLVQLDAENKNVDSEMGSDTCDENDEEDMDGAADAVIVDTDEEYIPSNSPTTAAPPRARKKGKAKASDEDSADMPKGNKKGSVECPTCHKTFLSKYYLKVHNRRHTGEKPFRCEKCGKCYYRKENLQEHEARNCQSRADVVFSCNVCPMKFQRRQQQRIHMVIHTGEMPNKCTSCSEQFMQKKDLRSHMIKVHGAPKPHACSLCPKCFLSRTELRLHEASKHRGEKLFVCEECGHRASSRNGLQMHIKAIHRNERPFVCEFCNHAFTQKANLNMHLRTHTGEKPFQCHLCGKTFRTQASLDKHHRTHTGERPFACEFCEQRFTEKGPLHRHVASKHQEGRPHYCHICSKTFKAVEQLRVHVRRHKGMRKFQCTECGYKFTRQAHLRRHYQIHNRVENYNPRQRRLRNLVVEEDAGAAASEPARKDSEQETPNDSIISVMIQPAGIVGQEVVVIQDGPPKTEREESTIGLPGPSTETSGQGNFEVMPLEGGSNGEEQAGFNMVDIVEQSLLVSDAGCLQQNDDKALGESV</sequence>
<dbReference type="InterPro" id="IPR000210">
    <property type="entry name" value="BTB/POZ_dom"/>
</dbReference>
<feature type="compositionally biased region" description="Low complexity" evidence="12">
    <location>
        <begin position="157"/>
        <end position="167"/>
    </location>
</feature>
<keyword evidence="3" id="KW-0479">Metal-binding</keyword>
<reference evidence="15" key="2">
    <citation type="submission" date="2025-08" db="UniProtKB">
        <authorList>
            <consortium name="Ensembl"/>
        </authorList>
    </citation>
    <scope>IDENTIFICATION</scope>
</reference>
<dbReference type="InterPro" id="IPR013087">
    <property type="entry name" value="Znf_C2H2_type"/>
</dbReference>
<feature type="domain" description="C2H2-type" evidence="14">
    <location>
        <begin position="532"/>
        <end position="560"/>
    </location>
</feature>
<feature type="domain" description="C2H2-type" evidence="14">
    <location>
        <begin position="476"/>
        <end position="503"/>
    </location>
</feature>
<dbReference type="AlphaFoldDB" id="A0AAY4EC83"/>
<dbReference type="FunFam" id="3.30.160.60:FF:000809">
    <property type="entry name" value="Zinc finger and BTB domain-containing 48"/>
    <property type="match status" value="1"/>
</dbReference>
<evidence type="ECO:0000256" key="5">
    <source>
        <dbReference type="ARBA" id="ARBA00022771"/>
    </source>
</evidence>
<feature type="domain" description="C2H2-type" evidence="14">
    <location>
        <begin position="389"/>
        <end position="417"/>
    </location>
</feature>
<reference evidence="15" key="3">
    <citation type="submission" date="2025-09" db="UniProtKB">
        <authorList>
            <consortium name="Ensembl"/>
        </authorList>
    </citation>
    <scope>IDENTIFICATION</scope>
</reference>
<keyword evidence="7" id="KW-0805">Transcription regulation</keyword>
<dbReference type="Gene3D" id="3.30.710.10">
    <property type="entry name" value="Potassium Channel Kv1.1, Chain A"/>
    <property type="match status" value="1"/>
</dbReference>
<dbReference type="Pfam" id="PF00651">
    <property type="entry name" value="BTB"/>
    <property type="match status" value="1"/>
</dbReference>
<evidence type="ECO:0000256" key="7">
    <source>
        <dbReference type="ARBA" id="ARBA00023015"/>
    </source>
</evidence>
<dbReference type="GO" id="GO:0003677">
    <property type="term" value="F:DNA binding"/>
    <property type="evidence" value="ECO:0007669"/>
    <property type="project" value="UniProtKB-KW"/>
</dbReference>
<dbReference type="InterPro" id="IPR011333">
    <property type="entry name" value="SKP1/BTB/POZ_sf"/>
</dbReference>
<feature type="domain" description="C2H2-type" evidence="14">
    <location>
        <begin position="589"/>
        <end position="616"/>
    </location>
</feature>
<evidence type="ECO:0000256" key="1">
    <source>
        <dbReference type="ARBA" id="ARBA00004123"/>
    </source>
</evidence>
<dbReference type="PROSITE" id="PS00028">
    <property type="entry name" value="ZINC_FINGER_C2H2_1"/>
    <property type="match status" value="9"/>
</dbReference>
<evidence type="ECO:0000256" key="9">
    <source>
        <dbReference type="ARBA" id="ARBA00023163"/>
    </source>
</evidence>
<name>A0AAY4EC83_9TELE</name>
<dbReference type="InterPro" id="IPR036236">
    <property type="entry name" value="Znf_C2H2_sf"/>
</dbReference>
<dbReference type="FunFam" id="3.30.160.60:FF:000657">
    <property type="entry name" value="GDNF inducible zinc finger protein 1"/>
    <property type="match status" value="1"/>
</dbReference>
<feature type="region of interest" description="Disordered" evidence="12">
    <location>
        <begin position="102"/>
        <end position="175"/>
    </location>
</feature>
<evidence type="ECO:0000259" key="13">
    <source>
        <dbReference type="PROSITE" id="PS50097"/>
    </source>
</evidence>
<dbReference type="PANTHER" id="PTHR16515:SF66">
    <property type="entry name" value="C2H2-TYPE DOMAIN-CONTAINING PROTEIN"/>
    <property type="match status" value="1"/>
</dbReference>
<keyword evidence="4" id="KW-0677">Repeat</keyword>
<dbReference type="PROSITE" id="PS50157">
    <property type="entry name" value="ZINC_FINGER_C2H2_2"/>
    <property type="match status" value="11"/>
</dbReference>
<dbReference type="PROSITE" id="PS50097">
    <property type="entry name" value="BTB"/>
    <property type="match status" value="1"/>
</dbReference>
<dbReference type="FunFam" id="3.30.160.60:FF:000100">
    <property type="entry name" value="Zinc finger 45-like"/>
    <property type="match status" value="1"/>
</dbReference>
<keyword evidence="10" id="KW-0539">Nucleus</keyword>
<evidence type="ECO:0000256" key="3">
    <source>
        <dbReference type="ARBA" id="ARBA00022723"/>
    </source>
</evidence>
<dbReference type="SMART" id="SM00355">
    <property type="entry name" value="ZnF_C2H2"/>
    <property type="match status" value="11"/>
</dbReference>
<evidence type="ECO:0000256" key="8">
    <source>
        <dbReference type="ARBA" id="ARBA00023125"/>
    </source>
</evidence>
<dbReference type="GO" id="GO:0008270">
    <property type="term" value="F:zinc ion binding"/>
    <property type="evidence" value="ECO:0007669"/>
    <property type="project" value="UniProtKB-KW"/>
</dbReference>
<keyword evidence="5 11" id="KW-0863">Zinc-finger</keyword>
<dbReference type="SUPFAM" id="SSF57667">
    <property type="entry name" value="beta-beta-alpha zinc fingers"/>
    <property type="match status" value="6"/>
</dbReference>
<organism evidence="15 16">
    <name type="scientific">Denticeps clupeoides</name>
    <name type="common">denticle herring</name>
    <dbReference type="NCBI Taxonomy" id="299321"/>
    <lineage>
        <taxon>Eukaryota</taxon>
        <taxon>Metazoa</taxon>
        <taxon>Chordata</taxon>
        <taxon>Craniata</taxon>
        <taxon>Vertebrata</taxon>
        <taxon>Euteleostomi</taxon>
        <taxon>Actinopterygii</taxon>
        <taxon>Neopterygii</taxon>
        <taxon>Teleostei</taxon>
        <taxon>Clupei</taxon>
        <taxon>Clupeiformes</taxon>
        <taxon>Denticipitoidei</taxon>
        <taxon>Denticipitidae</taxon>
        <taxon>Denticeps</taxon>
    </lineage>
</organism>
<evidence type="ECO:0000256" key="12">
    <source>
        <dbReference type="SAM" id="MobiDB-lite"/>
    </source>
</evidence>
<evidence type="ECO:0000256" key="2">
    <source>
        <dbReference type="ARBA" id="ARBA00006991"/>
    </source>
</evidence>
<feature type="domain" description="C2H2-type" evidence="14">
    <location>
        <begin position="330"/>
        <end position="357"/>
    </location>
</feature>
<evidence type="ECO:0000256" key="11">
    <source>
        <dbReference type="PROSITE-ProRule" id="PRU00042"/>
    </source>
</evidence>
<dbReference type="Gene3D" id="3.30.160.60">
    <property type="entry name" value="Classic Zinc Finger"/>
    <property type="match status" value="9"/>
</dbReference>
<dbReference type="GeneTree" id="ENSGT00940000158981"/>
<feature type="domain" description="C2H2-type" evidence="14">
    <location>
        <begin position="302"/>
        <end position="329"/>
    </location>
</feature>
<proteinExistence type="inferred from homology"/>
<dbReference type="Ensembl" id="ENSDCDT00010065836.1">
    <property type="protein sequence ID" value="ENSDCDP00010055240.1"/>
    <property type="gene ID" value="ENSDCDG00010031722.1"/>
</dbReference>
<feature type="domain" description="C2H2-type" evidence="14">
    <location>
        <begin position="504"/>
        <end position="531"/>
    </location>
</feature>
<feature type="domain" description="C2H2-type" evidence="14">
    <location>
        <begin position="418"/>
        <end position="446"/>
    </location>
</feature>
<evidence type="ECO:0000313" key="15">
    <source>
        <dbReference type="Ensembl" id="ENSDCDP00010055240.1"/>
    </source>
</evidence>
<dbReference type="InterPro" id="IPR050331">
    <property type="entry name" value="Zinc_finger"/>
</dbReference>
<protein>
    <recommendedName>
        <fullName evidence="17">Telomere zinc finger-associated protein</fullName>
    </recommendedName>
</protein>
<gene>
    <name evidence="15" type="primary">ZBTB48</name>
</gene>
<keyword evidence="8" id="KW-0238">DNA-binding</keyword>